<organism evidence="1 2">
    <name type="scientific">Erythrobacter litoralis</name>
    <dbReference type="NCBI Taxonomy" id="39960"/>
    <lineage>
        <taxon>Bacteria</taxon>
        <taxon>Pseudomonadati</taxon>
        <taxon>Pseudomonadota</taxon>
        <taxon>Alphaproteobacteria</taxon>
        <taxon>Sphingomonadales</taxon>
        <taxon>Erythrobacteraceae</taxon>
        <taxon>Erythrobacter/Porphyrobacter group</taxon>
        <taxon>Erythrobacter</taxon>
    </lineage>
</organism>
<reference evidence="1 2" key="1">
    <citation type="submission" date="2014-04" db="EMBL/GenBank/DDBJ databases">
        <title>A comprehensive comparison of genomes of Erythrobacter spp. Strains.</title>
        <authorList>
            <person name="Zheng Q."/>
        </authorList>
    </citation>
    <scope>NUCLEOTIDE SEQUENCE [LARGE SCALE GENOMIC DNA]</scope>
    <source>
        <strain evidence="1 2">DSM 8509</strain>
    </source>
</reference>
<sequence>MWCPDCKEGVLRLGICEKLFNLIYCVRIIQNSHWWDMLNNADSWVAQTEFFLHRSVAPDQCHRLTVEFPAFEEIRSKIASRYDF</sequence>
<gene>
    <name evidence="1" type="ORF">EH32_08200</name>
</gene>
<dbReference type="EMBL" id="JMIX01000003">
    <property type="protein sequence ID" value="KEO99074.1"/>
    <property type="molecule type" value="Genomic_DNA"/>
</dbReference>
<accession>A0A074N096</accession>
<dbReference type="AlphaFoldDB" id="A0A074N096"/>
<dbReference type="Proteomes" id="UP000027866">
    <property type="component" value="Unassembled WGS sequence"/>
</dbReference>
<comment type="caution">
    <text evidence="1">The sequence shown here is derived from an EMBL/GenBank/DDBJ whole genome shotgun (WGS) entry which is preliminary data.</text>
</comment>
<protein>
    <submittedName>
        <fullName evidence="1">Uncharacterized protein</fullName>
    </submittedName>
</protein>
<proteinExistence type="predicted"/>
<keyword evidence="2" id="KW-1185">Reference proteome</keyword>
<evidence type="ECO:0000313" key="2">
    <source>
        <dbReference type="Proteomes" id="UP000027866"/>
    </source>
</evidence>
<name>A0A074N096_9SPHN</name>
<evidence type="ECO:0000313" key="1">
    <source>
        <dbReference type="EMBL" id="KEO99074.1"/>
    </source>
</evidence>